<feature type="transmembrane region" description="Helical" evidence="7">
    <location>
        <begin position="32"/>
        <end position="56"/>
    </location>
</feature>
<evidence type="ECO:0000256" key="3">
    <source>
        <dbReference type="ARBA" id="ARBA00022692"/>
    </source>
</evidence>
<feature type="transmembrane region" description="Helical" evidence="7">
    <location>
        <begin position="68"/>
        <end position="89"/>
    </location>
</feature>
<dbReference type="KEGG" id="aagg:ETAA8_56880"/>
<feature type="compositionally biased region" description="Basic and acidic residues" evidence="6">
    <location>
        <begin position="312"/>
        <end position="324"/>
    </location>
</feature>
<dbReference type="InterPro" id="IPR022493">
    <property type="entry name" value="CHP03716_TM_YkoY"/>
</dbReference>
<dbReference type="GO" id="GO:0016020">
    <property type="term" value="C:membrane"/>
    <property type="evidence" value="ECO:0007669"/>
    <property type="project" value="UniProtKB-SubCell"/>
</dbReference>
<comment type="subcellular location">
    <subcellularLocation>
        <location evidence="1">Membrane</location>
        <topology evidence="1">Multi-pass membrane protein</topology>
    </subcellularLocation>
</comment>
<keyword evidence="3 7" id="KW-0812">Transmembrane</keyword>
<gene>
    <name evidence="8" type="primary">alx_2</name>
    <name evidence="8" type="ORF">ETAA8_56880</name>
</gene>
<dbReference type="AlphaFoldDB" id="A0A517YK01"/>
<dbReference type="Pfam" id="PF03741">
    <property type="entry name" value="TerC"/>
    <property type="match status" value="1"/>
</dbReference>
<organism evidence="8 9">
    <name type="scientific">Anatilimnocola aggregata</name>
    <dbReference type="NCBI Taxonomy" id="2528021"/>
    <lineage>
        <taxon>Bacteria</taxon>
        <taxon>Pseudomonadati</taxon>
        <taxon>Planctomycetota</taxon>
        <taxon>Planctomycetia</taxon>
        <taxon>Pirellulales</taxon>
        <taxon>Pirellulaceae</taxon>
        <taxon>Anatilimnocola</taxon>
    </lineage>
</organism>
<feature type="transmembrane region" description="Helical" evidence="7">
    <location>
        <begin position="205"/>
        <end position="226"/>
    </location>
</feature>
<evidence type="ECO:0000256" key="2">
    <source>
        <dbReference type="ARBA" id="ARBA00007511"/>
    </source>
</evidence>
<keyword evidence="5 7" id="KW-0472">Membrane</keyword>
<dbReference type="Proteomes" id="UP000315017">
    <property type="component" value="Chromosome"/>
</dbReference>
<reference evidence="8 9" key="1">
    <citation type="submission" date="2019-02" db="EMBL/GenBank/DDBJ databases">
        <title>Deep-cultivation of Planctomycetes and their phenomic and genomic characterization uncovers novel biology.</title>
        <authorList>
            <person name="Wiegand S."/>
            <person name="Jogler M."/>
            <person name="Boedeker C."/>
            <person name="Pinto D."/>
            <person name="Vollmers J."/>
            <person name="Rivas-Marin E."/>
            <person name="Kohn T."/>
            <person name="Peeters S.H."/>
            <person name="Heuer A."/>
            <person name="Rast P."/>
            <person name="Oberbeckmann S."/>
            <person name="Bunk B."/>
            <person name="Jeske O."/>
            <person name="Meyerdierks A."/>
            <person name="Storesund J.E."/>
            <person name="Kallscheuer N."/>
            <person name="Luecker S."/>
            <person name="Lage O.M."/>
            <person name="Pohl T."/>
            <person name="Merkel B.J."/>
            <person name="Hornburger P."/>
            <person name="Mueller R.-W."/>
            <person name="Bruemmer F."/>
            <person name="Labrenz M."/>
            <person name="Spormann A.M."/>
            <person name="Op den Camp H."/>
            <person name="Overmann J."/>
            <person name="Amann R."/>
            <person name="Jetten M.S.M."/>
            <person name="Mascher T."/>
            <person name="Medema M.H."/>
            <person name="Devos D.P."/>
            <person name="Kaster A.-K."/>
            <person name="Ovreas L."/>
            <person name="Rohde M."/>
            <person name="Galperin M.Y."/>
            <person name="Jogler C."/>
        </authorList>
    </citation>
    <scope>NUCLEOTIDE SEQUENCE [LARGE SCALE GENOMIC DNA]</scope>
    <source>
        <strain evidence="8 9">ETA_A8</strain>
    </source>
</reference>
<evidence type="ECO:0000256" key="1">
    <source>
        <dbReference type="ARBA" id="ARBA00004141"/>
    </source>
</evidence>
<evidence type="ECO:0000313" key="8">
    <source>
        <dbReference type="EMBL" id="QDU30543.1"/>
    </source>
</evidence>
<dbReference type="PANTHER" id="PTHR30238">
    <property type="entry name" value="MEMBRANE BOUND PREDICTED REDOX MODULATOR"/>
    <property type="match status" value="1"/>
</dbReference>
<name>A0A517YK01_9BACT</name>
<dbReference type="RefSeq" id="WP_145096192.1">
    <property type="nucleotide sequence ID" value="NZ_CP036274.1"/>
</dbReference>
<dbReference type="NCBIfam" id="TIGR03716">
    <property type="entry name" value="R_switched_YkoY"/>
    <property type="match status" value="1"/>
</dbReference>
<proteinExistence type="inferred from homology"/>
<keyword evidence="4 7" id="KW-1133">Transmembrane helix</keyword>
<feature type="region of interest" description="Disordered" evidence="6">
    <location>
        <begin position="312"/>
        <end position="341"/>
    </location>
</feature>
<evidence type="ECO:0000256" key="4">
    <source>
        <dbReference type="ARBA" id="ARBA00022989"/>
    </source>
</evidence>
<accession>A0A517YK01</accession>
<evidence type="ECO:0000256" key="6">
    <source>
        <dbReference type="SAM" id="MobiDB-lite"/>
    </source>
</evidence>
<dbReference type="OrthoDB" id="9806211at2"/>
<feature type="transmembrane region" description="Helical" evidence="7">
    <location>
        <begin position="171"/>
        <end position="199"/>
    </location>
</feature>
<sequence>MNFIANLDWLSLGGLPLGMFEILGQKVEGSDLAIVALLILLEGVLSIDNALVLGLLAKRLPKHQRARALSYGLIGAFVFRVIAICTASLLLQLPFVKFIGGAYLVYIAVKHLFFESKQEGHDDIQLDEHGHPVIIDEETHEPVTGDREEQEIEQRSPLPIKPAGKSFVGAAFWPTVLVIELTDVAFAVDSILAAMALAGSRTEKLWVVITGGIIGVVLMRFAAAIFIRLLERFPRFEVSAYLLVVVIGLKLLGDWTFNSDWSFDKHFAEGMIGSAKPTFVQIEQKRRAAVVSYETWLEKNWIFKLPRKDHGDHHHNDPDAHKADVNQPADPHAAEAKPDGKKMDLPAHIPHLLDFHDLRRPECMSFWLIMVACFGYGFIPGKKHGAHK</sequence>
<dbReference type="EMBL" id="CP036274">
    <property type="protein sequence ID" value="QDU30543.1"/>
    <property type="molecule type" value="Genomic_DNA"/>
</dbReference>
<evidence type="ECO:0000256" key="5">
    <source>
        <dbReference type="ARBA" id="ARBA00023136"/>
    </source>
</evidence>
<dbReference type="PANTHER" id="PTHR30238:SF6">
    <property type="entry name" value="TERC-LIKE PROTEIN"/>
    <property type="match status" value="1"/>
</dbReference>
<feature type="compositionally biased region" description="Basic and acidic residues" evidence="6">
    <location>
        <begin position="332"/>
        <end position="341"/>
    </location>
</feature>
<protein>
    <submittedName>
        <fullName evidence="8">Inner membrane protein alx</fullName>
    </submittedName>
</protein>
<evidence type="ECO:0000313" key="9">
    <source>
        <dbReference type="Proteomes" id="UP000315017"/>
    </source>
</evidence>
<dbReference type="InterPro" id="IPR005496">
    <property type="entry name" value="Integral_membrane_TerC"/>
</dbReference>
<comment type="similarity">
    <text evidence="2">Belongs to the TerC family.</text>
</comment>
<keyword evidence="9" id="KW-1185">Reference proteome</keyword>
<evidence type="ECO:0000256" key="7">
    <source>
        <dbReference type="SAM" id="Phobius"/>
    </source>
</evidence>